<proteinExistence type="predicted"/>
<feature type="domain" description="C-methyltransferase" evidence="2">
    <location>
        <begin position="248"/>
        <end position="400"/>
    </location>
</feature>
<dbReference type="InterPro" id="IPR013691">
    <property type="entry name" value="MeTrfase_14"/>
</dbReference>
<dbReference type="Pfam" id="PF08421">
    <property type="entry name" value="Methyltransf_13"/>
    <property type="match status" value="1"/>
</dbReference>
<evidence type="ECO:0000313" key="3">
    <source>
        <dbReference type="EMBL" id="EKE27065.1"/>
    </source>
</evidence>
<evidence type="ECO:0000259" key="1">
    <source>
        <dbReference type="Pfam" id="PF08421"/>
    </source>
</evidence>
<dbReference type="Gene3D" id="6.20.50.110">
    <property type="entry name" value="Methyltransferase, zinc-binding domain"/>
    <property type="match status" value="1"/>
</dbReference>
<dbReference type="Pfam" id="PF08484">
    <property type="entry name" value="Methyltransf_14"/>
    <property type="match status" value="1"/>
</dbReference>
<dbReference type="Gene3D" id="3.40.50.150">
    <property type="entry name" value="Vaccinia Virus protein VP39"/>
    <property type="match status" value="1"/>
</dbReference>
<dbReference type="PANTHER" id="PTHR43861:SF5">
    <property type="entry name" value="BLL5978 PROTEIN"/>
    <property type="match status" value="1"/>
</dbReference>
<organism evidence="3">
    <name type="scientific">uncultured bacterium</name>
    <name type="common">gcode 4</name>
    <dbReference type="NCBI Taxonomy" id="1234023"/>
    <lineage>
        <taxon>Bacteria</taxon>
        <taxon>environmental samples</taxon>
    </lineage>
</organism>
<dbReference type="Pfam" id="PF13489">
    <property type="entry name" value="Methyltransf_23"/>
    <property type="match status" value="1"/>
</dbReference>
<evidence type="ECO:0000259" key="2">
    <source>
        <dbReference type="Pfam" id="PF08484"/>
    </source>
</evidence>
<name>K2GUQ9_9BACT</name>
<accession>K2GUQ9</accession>
<protein>
    <recommendedName>
        <fullName evidence="4">C-methyltransferase domain-containing protein</fullName>
    </recommendedName>
</protein>
<dbReference type="Gene3D" id="3.40.50.720">
    <property type="entry name" value="NAD(P)-binding Rossmann-like Domain"/>
    <property type="match status" value="1"/>
</dbReference>
<dbReference type="InterPro" id="IPR038576">
    <property type="entry name" value="Methyltransf_Zn-bd_dom_put_sf"/>
</dbReference>
<dbReference type="InterPro" id="IPR029063">
    <property type="entry name" value="SAM-dependent_MTases_sf"/>
</dbReference>
<dbReference type="AlphaFoldDB" id="K2GUQ9"/>
<sequence length="406" mass="48871">MNYKCRNCSHEIIPFFSLWDMPSVNLFLKKEDISREKKYDLTVWFCPNCYIAQLTETIPPQDLFVEYTYLSSMSTTMLKHAEDVSNYLAEKLKLNQNSLVVELASNDWYLLQYFQKLWIKVLGIDPAKNIAKIANEKWIETIADFFSLNLAKNIYENNWKKADLIYGANVLAHVPWIVDFLSWVKFLLNDKWTAVFEFPYIDWLFEWKFDTIYHEHVFYYSALAIKSLCKTVWLELYNIETNEMQWWSLFIYVSHPWVFKISDNVKNIINKELSLWYDQIETYVKIKEKADSINNKLKKILDWIKNEWKRIVWYWAAAKGTILLNYFWVWNNYIDYIIDKAPTKQWLYSPWVHLKVEAPEILNTDQPDYILILPWNISNEIIKQLNDYRQKWGKFIVPVPNPLIIS</sequence>
<evidence type="ECO:0008006" key="4">
    <source>
        <dbReference type="Google" id="ProtNLM"/>
    </source>
</evidence>
<gene>
    <name evidence="3" type="ORF">ACD_4C00066G0001</name>
</gene>
<feature type="domain" description="Methyltransferase putative zinc binding" evidence="1">
    <location>
        <begin position="5"/>
        <end position="64"/>
    </location>
</feature>
<dbReference type="PANTHER" id="PTHR43861">
    <property type="entry name" value="TRANS-ACONITATE 2-METHYLTRANSFERASE-RELATED"/>
    <property type="match status" value="1"/>
</dbReference>
<comment type="caution">
    <text evidence="3">The sequence shown here is derived from an EMBL/GenBank/DDBJ whole genome shotgun (WGS) entry which is preliminary data.</text>
</comment>
<dbReference type="InterPro" id="IPR013630">
    <property type="entry name" value="Methyltransf_Zn-bd_dom_put"/>
</dbReference>
<dbReference type="EMBL" id="AMFJ01000582">
    <property type="protein sequence ID" value="EKE27065.1"/>
    <property type="molecule type" value="Genomic_DNA"/>
</dbReference>
<reference evidence="3" key="1">
    <citation type="journal article" date="2012" name="Science">
        <title>Fermentation, hydrogen, and sulfur metabolism in multiple uncultivated bacterial phyla.</title>
        <authorList>
            <person name="Wrighton K.C."/>
            <person name="Thomas B.C."/>
            <person name="Sharon I."/>
            <person name="Miller C.S."/>
            <person name="Castelle C.J."/>
            <person name="VerBerkmoes N.C."/>
            <person name="Wilkins M.J."/>
            <person name="Hettich R.L."/>
            <person name="Lipton M.S."/>
            <person name="Williams K.H."/>
            <person name="Long P.E."/>
            <person name="Banfield J.F."/>
        </authorList>
    </citation>
    <scope>NUCLEOTIDE SEQUENCE [LARGE SCALE GENOMIC DNA]</scope>
</reference>
<dbReference type="SUPFAM" id="SSF53335">
    <property type="entry name" value="S-adenosyl-L-methionine-dependent methyltransferases"/>
    <property type="match status" value="1"/>
</dbReference>